<dbReference type="Proteomes" id="UP000589984">
    <property type="component" value="Unassembled WGS sequence"/>
</dbReference>
<keyword evidence="2" id="KW-1185">Reference proteome</keyword>
<proteinExistence type="predicted"/>
<protein>
    <submittedName>
        <fullName evidence="1">Uncharacterized protein</fullName>
    </submittedName>
</protein>
<accession>A0A7Y6RGC2</accession>
<reference evidence="1 2" key="1">
    <citation type="submission" date="2020-06" db="EMBL/GenBank/DDBJ databases">
        <title>Halomonas sp. QX-1 draft genome sequence.</title>
        <authorList>
            <person name="Qiu X."/>
        </authorList>
    </citation>
    <scope>NUCLEOTIDE SEQUENCE [LARGE SCALE GENOMIC DNA]</scope>
    <source>
        <strain evidence="1 2">QX-1</strain>
    </source>
</reference>
<gene>
    <name evidence="1" type="ORF">HUO07_20665</name>
</gene>
<comment type="caution">
    <text evidence="1">The sequence shown here is derived from an EMBL/GenBank/DDBJ whole genome shotgun (WGS) entry which is preliminary data.</text>
</comment>
<name>A0A7Y6RGC2_9GAMM</name>
<dbReference type="RefSeq" id="WP_176305027.1">
    <property type="nucleotide sequence ID" value="NZ_JABWCV010000044.1"/>
</dbReference>
<sequence length="214" mass="24598">MLNFFLLKGLRPLKFMLKRRHTYLKQDAFRWRLKAFPQNKTGVLMLQERGSKRVSLSHIEVSRYLSSSVLRLLLARPPFLQGIQGMTDDALKAYIIQHPPIVYQAKRGIHDKPLFCLANLHALYIAKNRFRDSDKIRVTLVEAPPIQQTDAFALLFALSAEACHALSPRESGHYLFSLWKYLASSQPTSLPGLSENFTSKTAFCDAFELNRRVY</sequence>
<evidence type="ECO:0000313" key="2">
    <source>
        <dbReference type="Proteomes" id="UP000589984"/>
    </source>
</evidence>
<organism evidence="1 2">
    <name type="scientific">Vreelandella maris</name>
    <dbReference type="NCBI Taxonomy" id="2729617"/>
    <lineage>
        <taxon>Bacteria</taxon>
        <taxon>Pseudomonadati</taxon>
        <taxon>Pseudomonadota</taxon>
        <taxon>Gammaproteobacteria</taxon>
        <taxon>Oceanospirillales</taxon>
        <taxon>Halomonadaceae</taxon>
        <taxon>Vreelandella</taxon>
    </lineage>
</organism>
<dbReference type="AlphaFoldDB" id="A0A7Y6RGC2"/>
<dbReference type="EMBL" id="JABWCV010000044">
    <property type="protein sequence ID" value="NVF16534.1"/>
    <property type="molecule type" value="Genomic_DNA"/>
</dbReference>
<evidence type="ECO:0000313" key="1">
    <source>
        <dbReference type="EMBL" id="NVF16534.1"/>
    </source>
</evidence>